<dbReference type="InterPro" id="IPR007400">
    <property type="entry name" value="PrpF-like"/>
</dbReference>
<dbReference type="GO" id="GO:0016853">
    <property type="term" value="F:isomerase activity"/>
    <property type="evidence" value="ECO:0007669"/>
    <property type="project" value="UniProtKB-KW"/>
</dbReference>
<dbReference type="EMBL" id="CP034587">
    <property type="protein sequence ID" value="AZQ74167.1"/>
    <property type="molecule type" value="Genomic_DNA"/>
</dbReference>
<dbReference type="PANTHER" id="PTHR43709:SF2">
    <property type="entry name" value="DUF453 DOMAIN PROTEIN (AFU_ORTHOLOGUE AFUA_6G00360)"/>
    <property type="match status" value="1"/>
</dbReference>
<organism evidence="3 4">
    <name type="scientific">Streptomyces luteoverticillatus</name>
    <name type="common">Streptoverticillium luteoverticillatus</name>
    <dbReference type="NCBI Taxonomy" id="66425"/>
    <lineage>
        <taxon>Bacteria</taxon>
        <taxon>Bacillati</taxon>
        <taxon>Actinomycetota</taxon>
        <taxon>Actinomycetes</taxon>
        <taxon>Kitasatosporales</taxon>
        <taxon>Streptomycetaceae</taxon>
        <taxon>Streptomyces</taxon>
    </lineage>
</organism>
<dbReference type="Proteomes" id="UP000267900">
    <property type="component" value="Chromosome"/>
</dbReference>
<keyword evidence="2" id="KW-0413">Isomerase</keyword>
<dbReference type="PANTHER" id="PTHR43709">
    <property type="entry name" value="ACONITATE ISOMERASE-RELATED"/>
    <property type="match status" value="1"/>
</dbReference>
<comment type="similarity">
    <text evidence="1">Belongs to the PrpF family.</text>
</comment>
<evidence type="ECO:0000256" key="1">
    <source>
        <dbReference type="ARBA" id="ARBA00007673"/>
    </source>
</evidence>
<evidence type="ECO:0000256" key="2">
    <source>
        <dbReference type="ARBA" id="ARBA00023235"/>
    </source>
</evidence>
<evidence type="ECO:0000313" key="3">
    <source>
        <dbReference type="EMBL" id="AZQ74167.1"/>
    </source>
</evidence>
<keyword evidence="4" id="KW-1185">Reference proteome</keyword>
<dbReference type="RefSeq" id="WP_126916670.1">
    <property type="nucleotide sequence ID" value="NZ_CP034587.1"/>
</dbReference>
<sequence length="351" mass="36891">MIGHLAYASGSPCPTVVLDAGLLGPDEEAMRRDLTAVRRYLTEAGGSHVLKIALVRPSEHPMFDLDYRFVQALPGGPDRFDFRGSCGHSILSAVVAAARSGMLPKLTPGGRVRVNVLNNGDSVVCEVDAVDRDEVRFTVYFVQPGGVAVSRLLLTGEARTELAVDEGNVTVSLVSSGNAYAFVDARQLGIADHTALFSAGSELFDRMARIRAAAAAHLGWSPEGAFPKIAAIVPMEPGRLAARAISVPSWHPTIALTGAVCLGAATRVPGTIPWAMAREQGRADGLIDITTPGGDTAVTATTLETAGEPALTWVGVGRKRVVFQGSFVLEPLAHLQFEEIAQCLALSATSA</sequence>
<dbReference type="AlphaFoldDB" id="A0A3Q9FXA2"/>
<evidence type="ECO:0008006" key="5">
    <source>
        <dbReference type="Google" id="ProtNLM"/>
    </source>
</evidence>
<gene>
    <name evidence="3" type="ORF">EKH77_25730</name>
</gene>
<dbReference type="SUPFAM" id="SSF54506">
    <property type="entry name" value="Diaminopimelate epimerase-like"/>
    <property type="match status" value="2"/>
</dbReference>
<name>A0A3Q9FXA2_STRLT</name>
<reference evidence="3 4" key="1">
    <citation type="submission" date="2018-12" db="EMBL/GenBank/DDBJ databases">
        <title>The whole draft genome of Streptomyce luteoverticillatus CGMCC 15060.</title>
        <authorList>
            <person name="Feng Z."/>
            <person name="Chen G."/>
            <person name="Zhang J."/>
            <person name="Zhu H."/>
            <person name="Yu X."/>
            <person name="Zhang W."/>
            <person name="Zhang X."/>
        </authorList>
    </citation>
    <scope>NUCLEOTIDE SEQUENCE [LARGE SCALE GENOMIC DNA]</scope>
    <source>
        <strain evidence="3 4">CGMCC 15060</strain>
    </source>
</reference>
<dbReference type="OrthoDB" id="3598211at2"/>
<proteinExistence type="inferred from homology"/>
<evidence type="ECO:0000313" key="4">
    <source>
        <dbReference type="Proteomes" id="UP000267900"/>
    </source>
</evidence>
<dbReference type="Gene3D" id="3.10.310.10">
    <property type="entry name" value="Diaminopimelate Epimerase, Chain A, domain 1"/>
    <property type="match status" value="2"/>
</dbReference>
<accession>A0A3Q9FXA2</accession>
<protein>
    <recommendedName>
        <fullName evidence="5">3-methylitaconate isomerase</fullName>
    </recommendedName>
</protein>
<dbReference type="Pfam" id="PF04303">
    <property type="entry name" value="PrpF"/>
    <property type="match status" value="1"/>
</dbReference>